<evidence type="ECO:0000256" key="1">
    <source>
        <dbReference type="SAM" id="MobiDB-lite"/>
    </source>
</evidence>
<keyword evidence="3" id="KW-1185">Reference proteome</keyword>
<dbReference type="EMBL" id="JAQHRD010000004">
    <property type="protein sequence ID" value="KAJ6441990.1"/>
    <property type="molecule type" value="Genomic_DNA"/>
</dbReference>
<comment type="caution">
    <text evidence="2">The sequence shown here is derived from an EMBL/GenBank/DDBJ whole genome shotgun (WGS) entry which is preliminary data.</text>
</comment>
<gene>
    <name evidence="2" type="ORF">O9K51_05541</name>
</gene>
<dbReference type="AlphaFoldDB" id="A0AB34FVA5"/>
<evidence type="ECO:0000313" key="2">
    <source>
        <dbReference type="EMBL" id="KAJ6441990.1"/>
    </source>
</evidence>
<reference evidence="2" key="1">
    <citation type="submission" date="2023-01" db="EMBL/GenBank/DDBJ databases">
        <title>The growth and conidiation of Purpureocillium lavendulum are regulated by nitrogen source and histone H3K14 acetylation.</title>
        <authorList>
            <person name="Tang P."/>
            <person name="Han J."/>
            <person name="Zhang C."/>
            <person name="Tang P."/>
            <person name="Qi F."/>
            <person name="Zhang K."/>
            <person name="Liang L."/>
        </authorList>
    </citation>
    <scope>NUCLEOTIDE SEQUENCE</scope>
    <source>
        <strain evidence="2">YMF1.00683</strain>
    </source>
</reference>
<dbReference type="Proteomes" id="UP001163105">
    <property type="component" value="Unassembled WGS sequence"/>
</dbReference>
<protein>
    <submittedName>
        <fullName evidence="2">Uncharacterized protein</fullName>
    </submittedName>
</protein>
<proteinExistence type="predicted"/>
<dbReference type="PANTHER" id="PTHR37540">
    <property type="entry name" value="TRANSCRIPTION FACTOR (ACR-2), PUTATIVE-RELATED-RELATED"/>
    <property type="match status" value="1"/>
</dbReference>
<feature type="region of interest" description="Disordered" evidence="1">
    <location>
        <begin position="18"/>
        <end position="84"/>
    </location>
</feature>
<name>A0AB34FVA5_9HYPO</name>
<sequence>MPPPLRFMDGQLLFVNQTPSSRAGSSERAAILSHVQSKRRRAEAGSRQPKPWSRFASTMSPPDVPPSSGESSRELADRASAEGRAVLQPSASRVTLSTMRPAFNATDPFHCTVAAADAGSHAALLHCTFSHAPRANFLAEAFAPASVLFAGLPPSWSPGEHRGPATTTMATTTRHDAVFRARLRACVDDQALMYATLAYGSSLLAWTTGRLFEHPPEYFLVKALRAVRERLREYDTPPWQQYLGGHHHRRRHRRPDLPVHDWLVLSVYALAMTEMWNALPAMWTAFPQRQAAAARLARHGVAASRTHLHALLHLVTRSGGWTCFDPYVLDSALLADKYLAISDMRPPVIPLTWDPGPRSAHGGDRCHDENVFPRLGTGFTAESLSQDLASVICDLVSYCRVAESIWSSKPVRVTNGDEAWLFRHLQAIKYRLLNHLHNASAGYTGRCVCLAAAIFSLACIPSRGPLVGAQYAATQLRALLLEADATNSALLNMSADMKLWCVCTGALLPETFDGREWFVHQVARQLDGDEMMQDLACRLEPYLFLPSRQGSYLSSLICTLADLHRKP</sequence>
<dbReference type="PANTHER" id="PTHR37540:SF5">
    <property type="entry name" value="TRANSCRIPTION FACTOR DOMAIN-CONTAINING PROTEIN"/>
    <property type="match status" value="1"/>
</dbReference>
<accession>A0AB34FVA5</accession>
<organism evidence="2 3">
    <name type="scientific">Purpureocillium lavendulum</name>
    <dbReference type="NCBI Taxonomy" id="1247861"/>
    <lineage>
        <taxon>Eukaryota</taxon>
        <taxon>Fungi</taxon>
        <taxon>Dikarya</taxon>
        <taxon>Ascomycota</taxon>
        <taxon>Pezizomycotina</taxon>
        <taxon>Sordariomycetes</taxon>
        <taxon>Hypocreomycetidae</taxon>
        <taxon>Hypocreales</taxon>
        <taxon>Ophiocordycipitaceae</taxon>
        <taxon>Purpureocillium</taxon>
    </lineage>
</organism>
<evidence type="ECO:0000313" key="3">
    <source>
        <dbReference type="Proteomes" id="UP001163105"/>
    </source>
</evidence>
<feature type="compositionally biased region" description="Basic and acidic residues" evidence="1">
    <location>
        <begin position="71"/>
        <end position="81"/>
    </location>
</feature>